<evidence type="ECO:0000313" key="2">
    <source>
        <dbReference type="EMBL" id="KAF2094057.1"/>
    </source>
</evidence>
<sequence>MPPARRALQEDSKSEESTREKLKSLPYGAGRGKRASNIANGTNLREIATSNSLAAATNGALEPPDGIMNWNNESLDLLHRYRHTYRLSSPSAFSNPISPIILSPHIGLGIGKYSPTMARAKSKRRITKEQLALAVRKNFNAMAVDEAEVLADLYYSVGHQDKTFRVKFAPPKKNPADSGGGGPVVDTSKGPLNRLDYLKSQQAR</sequence>
<reference evidence="2" key="1">
    <citation type="journal article" date="2020" name="Stud. Mycol.">
        <title>101 Dothideomycetes genomes: a test case for predicting lifestyles and emergence of pathogens.</title>
        <authorList>
            <person name="Haridas S."/>
            <person name="Albert R."/>
            <person name="Binder M."/>
            <person name="Bloem J."/>
            <person name="Labutti K."/>
            <person name="Salamov A."/>
            <person name="Andreopoulos B."/>
            <person name="Baker S."/>
            <person name="Barry K."/>
            <person name="Bills G."/>
            <person name="Bluhm B."/>
            <person name="Cannon C."/>
            <person name="Castanera R."/>
            <person name="Culley D."/>
            <person name="Daum C."/>
            <person name="Ezra D."/>
            <person name="Gonzalez J."/>
            <person name="Henrissat B."/>
            <person name="Kuo A."/>
            <person name="Liang C."/>
            <person name="Lipzen A."/>
            <person name="Lutzoni F."/>
            <person name="Magnuson J."/>
            <person name="Mondo S."/>
            <person name="Nolan M."/>
            <person name="Ohm R."/>
            <person name="Pangilinan J."/>
            <person name="Park H.-J."/>
            <person name="Ramirez L."/>
            <person name="Alfaro M."/>
            <person name="Sun H."/>
            <person name="Tritt A."/>
            <person name="Yoshinaga Y."/>
            <person name="Zwiers L.-H."/>
            <person name="Turgeon B."/>
            <person name="Goodwin S."/>
            <person name="Spatafora J."/>
            <person name="Crous P."/>
            <person name="Grigoriev I."/>
        </authorList>
    </citation>
    <scope>NUCLEOTIDE SEQUENCE</scope>
    <source>
        <strain evidence="2">CBS 133067</strain>
    </source>
</reference>
<feature type="region of interest" description="Disordered" evidence="1">
    <location>
        <begin position="168"/>
        <end position="204"/>
    </location>
</feature>
<proteinExistence type="predicted"/>
<evidence type="ECO:0000256" key="1">
    <source>
        <dbReference type="SAM" id="MobiDB-lite"/>
    </source>
</evidence>
<accession>A0A9P4I6G8</accession>
<comment type="caution">
    <text evidence="2">The sequence shown here is derived from an EMBL/GenBank/DDBJ whole genome shotgun (WGS) entry which is preliminary data.</text>
</comment>
<evidence type="ECO:0000313" key="3">
    <source>
        <dbReference type="Proteomes" id="UP000799772"/>
    </source>
</evidence>
<gene>
    <name evidence="2" type="ORF">NA57DRAFT_47194</name>
</gene>
<feature type="region of interest" description="Disordered" evidence="1">
    <location>
        <begin position="1"/>
        <end position="36"/>
    </location>
</feature>
<dbReference type="OrthoDB" id="510958at2759"/>
<feature type="compositionally biased region" description="Basic and acidic residues" evidence="1">
    <location>
        <begin position="7"/>
        <end position="23"/>
    </location>
</feature>
<name>A0A9P4I6G8_9PEZI</name>
<dbReference type="AlphaFoldDB" id="A0A9P4I6G8"/>
<dbReference type="Gene3D" id="6.10.160.20">
    <property type="match status" value="1"/>
</dbReference>
<dbReference type="Proteomes" id="UP000799772">
    <property type="component" value="Unassembled WGS sequence"/>
</dbReference>
<protein>
    <recommendedName>
        <fullName evidence="4">Histone deacetylase complex subunit SAP30 Sin3 binding domain-containing protein</fullName>
    </recommendedName>
</protein>
<organism evidence="2 3">
    <name type="scientific">Rhizodiscina lignyota</name>
    <dbReference type="NCBI Taxonomy" id="1504668"/>
    <lineage>
        <taxon>Eukaryota</taxon>
        <taxon>Fungi</taxon>
        <taxon>Dikarya</taxon>
        <taxon>Ascomycota</taxon>
        <taxon>Pezizomycotina</taxon>
        <taxon>Dothideomycetes</taxon>
        <taxon>Pleosporomycetidae</taxon>
        <taxon>Aulographales</taxon>
        <taxon>Rhizodiscinaceae</taxon>
        <taxon>Rhizodiscina</taxon>
    </lineage>
</organism>
<evidence type="ECO:0008006" key="4">
    <source>
        <dbReference type="Google" id="ProtNLM"/>
    </source>
</evidence>
<dbReference type="EMBL" id="ML978135">
    <property type="protein sequence ID" value="KAF2094057.1"/>
    <property type="molecule type" value="Genomic_DNA"/>
</dbReference>
<keyword evidence="3" id="KW-1185">Reference proteome</keyword>
<dbReference type="InterPro" id="IPR038291">
    <property type="entry name" value="SAP30_C_sf"/>
</dbReference>